<protein>
    <submittedName>
        <fullName evidence="2">Uncharacterized protein</fullName>
    </submittedName>
</protein>
<evidence type="ECO:0000313" key="2">
    <source>
        <dbReference type="EMBL" id="KAJ1110460.1"/>
    </source>
</evidence>
<comment type="caution">
    <text evidence="2">The sequence shown here is derived from an EMBL/GenBank/DDBJ whole genome shotgun (WGS) entry which is preliminary data.</text>
</comment>
<evidence type="ECO:0000256" key="1">
    <source>
        <dbReference type="SAM" id="MobiDB-lite"/>
    </source>
</evidence>
<organism evidence="2 3">
    <name type="scientific">Pleurodeles waltl</name>
    <name type="common">Iberian ribbed newt</name>
    <dbReference type="NCBI Taxonomy" id="8319"/>
    <lineage>
        <taxon>Eukaryota</taxon>
        <taxon>Metazoa</taxon>
        <taxon>Chordata</taxon>
        <taxon>Craniata</taxon>
        <taxon>Vertebrata</taxon>
        <taxon>Euteleostomi</taxon>
        <taxon>Amphibia</taxon>
        <taxon>Batrachia</taxon>
        <taxon>Caudata</taxon>
        <taxon>Salamandroidea</taxon>
        <taxon>Salamandridae</taxon>
        <taxon>Pleurodelinae</taxon>
        <taxon>Pleurodeles</taxon>
    </lineage>
</organism>
<feature type="region of interest" description="Disordered" evidence="1">
    <location>
        <begin position="15"/>
        <end position="49"/>
    </location>
</feature>
<dbReference type="Proteomes" id="UP001066276">
    <property type="component" value="Chromosome 9"/>
</dbReference>
<name>A0AAV7N362_PLEWA</name>
<proteinExistence type="predicted"/>
<feature type="compositionally biased region" description="Basic and acidic residues" evidence="1">
    <location>
        <begin position="18"/>
        <end position="27"/>
    </location>
</feature>
<reference evidence="2" key="1">
    <citation type="journal article" date="2022" name="bioRxiv">
        <title>Sequencing and chromosome-scale assembly of the giantPleurodeles waltlgenome.</title>
        <authorList>
            <person name="Brown T."/>
            <person name="Elewa A."/>
            <person name="Iarovenko S."/>
            <person name="Subramanian E."/>
            <person name="Araus A.J."/>
            <person name="Petzold A."/>
            <person name="Susuki M."/>
            <person name="Suzuki K.-i.T."/>
            <person name="Hayashi T."/>
            <person name="Toyoda A."/>
            <person name="Oliveira C."/>
            <person name="Osipova E."/>
            <person name="Leigh N.D."/>
            <person name="Simon A."/>
            <person name="Yun M.H."/>
        </authorList>
    </citation>
    <scope>NUCLEOTIDE SEQUENCE</scope>
    <source>
        <strain evidence="2">20211129_DDA</strain>
        <tissue evidence="2">Liver</tissue>
    </source>
</reference>
<gene>
    <name evidence="2" type="ORF">NDU88_007811</name>
</gene>
<accession>A0AAV7N362</accession>
<dbReference type="AlphaFoldDB" id="A0AAV7N362"/>
<dbReference type="EMBL" id="JANPWB010000013">
    <property type="protein sequence ID" value="KAJ1110460.1"/>
    <property type="molecule type" value="Genomic_DNA"/>
</dbReference>
<evidence type="ECO:0000313" key="3">
    <source>
        <dbReference type="Proteomes" id="UP001066276"/>
    </source>
</evidence>
<sequence length="165" mass="17933">MTWFCSTQKHAVLTTPRARLEEDRSERAPGSAPGVTSTEAIARGTPTGTSFELSHRRSWGKLIGVARKPRKAWDVPLCREGALVLAGSHRMAALTATAPGYWAEYPRSPRGPGLCSRSKEPPLSSKEAFNPFWAPGFWLLPGRAVTSTEVPYPCPRGAPQDPPNP</sequence>
<keyword evidence="3" id="KW-1185">Reference proteome</keyword>